<comment type="subunit">
    <text evidence="3">Homotrimer.</text>
</comment>
<dbReference type="PANTHER" id="PTHR30246">
    <property type="entry name" value="2-KETO-3-DEOXY-6-PHOSPHOGLUCONATE ALDOLASE"/>
    <property type="match status" value="1"/>
</dbReference>
<evidence type="ECO:0000313" key="7">
    <source>
        <dbReference type="Proteomes" id="UP000198654"/>
    </source>
</evidence>
<evidence type="ECO:0000256" key="4">
    <source>
        <dbReference type="ARBA" id="ARBA00023239"/>
    </source>
</evidence>
<dbReference type="Gene3D" id="3.20.20.70">
    <property type="entry name" value="Aldolase class I"/>
    <property type="match status" value="1"/>
</dbReference>
<dbReference type="STRING" id="119000.SAMN05661010_03693"/>
<keyword evidence="5" id="KW-0119">Carbohydrate metabolism</keyword>
<dbReference type="OrthoDB" id="8590323at2"/>
<keyword evidence="7" id="KW-1185">Reference proteome</keyword>
<evidence type="ECO:0000256" key="3">
    <source>
        <dbReference type="ARBA" id="ARBA00011233"/>
    </source>
</evidence>
<organism evidence="6 7">
    <name type="scientific">Modicisalibacter muralis</name>
    <dbReference type="NCBI Taxonomy" id="119000"/>
    <lineage>
        <taxon>Bacteria</taxon>
        <taxon>Pseudomonadati</taxon>
        <taxon>Pseudomonadota</taxon>
        <taxon>Gammaproteobacteria</taxon>
        <taxon>Oceanospirillales</taxon>
        <taxon>Halomonadaceae</taxon>
        <taxon>Modicisalibacter</taxon>
    </lineage>
</organism>
<evidence type="ECO:0000256" key="2">
    <source>
        <dbReference type="ARBA" id="ARBA00006906"/>
    </source>
</evidence>
<comment type="pathway">
    <text evidence="1">Carbohydrate acid metabolism.</text>
</comment>
<sequence>MNETRRAALEAALDTLPLVAILRGVRPDEIDAIFDALVAAGFKLIEIPLNSPRPWESIERISKRCPDDVVIGAGTVLDPDACGRLADLEAPLVITPNTDTAVIDEAVTRDLAPMIGCMTPSEALAAARAGAKALKLFPAARLGIGYFKDMKAVLPAGLPVFAVGGIDRSNMSEWVNAGIDGFGFGGSVYRPGWSADEVGRCAGELIAEWRRLRESFSQAEGLEREADA</sequence>
<accession>A0A1G9RHM2</accession>
<proteinExistence type="inferred from homology"/>
<dbReference type="NCBIfam" id="NF006600">
    <property type="entry name" value="PRK09140.1"/>
    <property type="match status" value="1"/>
</dbReference>
<dbReference type="Pfam" id="PF01081">
    <property type="entry name" value="Aldolase"/>
    <property type="match status" value="1"/>
</dbReference>
<dbReference type="CDD" id="cd00452">
    <property type="entry name" value="KDPG_aldolase"/>
    <property type="match status" value="1"/>
</dbReference>
<dbReference type="InterPro" id="IPR000887">
    <property type="entry name" value="Aldlse_KDPG_KHG"/>
</dbReference>
<dbReference type="RefSeq" id="WP_089730746.1">
    <property type="nucleotide sequence ID" value="NZ_FNGI01000015.1"/>
</dbReference>
<dbReference type="InterPro" id="IPR031338">
    <property type="entry name" value="KDPG/KHG_AS_2"/>
</dbReference>
<dbReference type="AlphaFoldDB" id="A0A1G9RHM2"/>
<dbReference type="PANTHER" id="PTHR30246:SF1">
    <property type="entry name" value="2-DEHYDRO-3-DEOXY-6-PHOSPHOGALACTONATE ALDOLASE-RELATED"/>
    <property type="match status" value="1"/>
</dbReference>
<dbReference type="InterPro" id="IPR013785">
    <property type="entry name" value="Aldolase_TIM"/>
</dbReference>
<dbReference type="Proteomes" id="UP000198654">
    <property type="component" value="Unassembled WGS sequence"/>
</dbReference>
<gene>
    <name evidence="6" type="ORF">SAMN05661010_03693</name>
</gene>
<dbReference type="SUPFAM" id="SSF51569">
    <property type="entry name" value="Aldolase"/>
    <property type="match status" value="1"/>
</dbReference>
<evidence type="ECO:0000256" key="1">
    <source>
        <dbReference type="ARBA" id="ARBA00004761"/>
    </source>
</evidence>
<comment type="similarity">
    <text evidence="2">Belongs to the KHG/KDPG aldolase family.</text>
</comment>
<reference evidence="6 7" key="1">
    <citation type="submission" date="2016-10" db="EMBL/GenBank/DDBJ databases">
        <authorList>
            <person name="de Groot N.N."/>
        </authorList>
    </citation>
    <scope>NUCLEOTIDE SEQUENCE [LARGE SCALE GENOMIC DNA]</scope>
    <source>
        <strain evidence="6 7">DSM 14789</strain>
    </source>
</reference>
<dbReference type="GO" id="GO:0016829">
    <property type="term" value="F:lyase activity"/>
    <property type="evidence" value="ECO:0007669"/>
    <property type="project" value="UniProtKB-KW"/>
</dbReference>
<protein>
    <submittedName>
        <fullName evidence="6">2-keto-3-deoxy-phosphogalactonate aldolase</fullName>
    </submittedName>
</protein>
<dbReference type="EMBL" id="FNGI01000015">
    <property type="protein sequence ID" value="SDM22734.1"/>
    <property type="molecule type" value="Genomic_DNA"/>
</dbReference>
<evidence type="ECO:0000313" key="6">
    <source>
        <dbReference type="EMBL" id="SDM22734.1"/>
    </source>
</evidence>
<name>A0A1G9RHM2_9GAMM</name>
<dbReference type="PROSITE" id="PS00160">
    <property type="entry name" value="ALDOLASE_KDPG_KHG_2"/>
    <property type="match status" value="1"/>
</dbReference>
<evidence type="ECO:0000256" key="5">
    <source>
        <dbReference type="ARBA" id="ARBA00023277"/>
    </source>
</evidence>
<keyword evidence="4" id="KW-0456">Lyase</keyword>